<dbReference type="Proteomes" id="UP000799428">
    <property type="component" value="Unassembled WGS sequence"/>
</dbReference>
<feature type="compositionally biased region" description="Basic and acidic residues" evidence="1">
    <location>
        <begin position="53"/>
        <end position="62"/>
    </location>
</feature>
<dbReference type="OrthoDB" id="5429312at2759"/>
<gene>
    <name evidence="2" type="ORF">K504DRAFT_454239</name>
</gene>
<feature type="compositionally biased region" description="Polar residues" evidence="1">
    <location>
        <begin position="23"/>
        <end position="39"/>
    </location>
</feature>
<evidence type="ECO:0000313" key="3">
    <source>
        <dbReference type="Proteomes" id="UP000799428"/>
    </source>
</evidence>
<evidence type="ECO:0000256" key="1">
    <source>
        <dbReference type="SAM" id="MobiDB-lite"/>
    </source>
</evidence>
<feature type="compositionally biased region" description="Polar residues" evidence="1">
    <location>
        <begin position="1"/>
        <end position="11"/>
    </location>
</feature>
<feature type="region of interest" description="Disordered" evidence="1">
    <location>
        <begin position="180"/>
        <end position="203"/>
    </location>
</feature>
<protein>
    <submittedName>
        <fullName evidence="2">Uncharacterized protein</fullName>
    </submittedName>
</protein>
<evidence type="ECO:0000313" key="2">
    <source>
        <dbReference type="EMBL" id="KAF2702533.1"/>
    </source>
</evidence>
<dbReference type="AlphaFoldDB" id="A0A6G1JQF3"/>
<name>A0A6G1JQF3_9PLEO</name>
<organism evidence="2 3">
    <name type="scientific">Pleomassaria siparia CBS 279.74</name>
    <dbReference type="NCBI Taxonomy" id="1314801"/>
    <lineage>
        <taxon>Eukaryota</taxon>
        <taxon>Fungi</taxon>
        <taxon>Dikarya</taxon>
        <taxon>Ascomycota</taxon>
        <taxon>Pezizomycotina</taxon>
        <taxon>Dothideomycetes</taxon>
        <taxon>Pleosporomycetidae</taxon>
        <taxon>Pleosporales</taxon>
        <taxon>Pleomassariaceae</taxon>
        <taxon>Pleomassaria</taxon>
    </lineage>
</organism>
<accession>A0A6G1JQF3</accession>
<reference evidence="2" key="1">
    <citation type="journal article" date="2020" name="Stud. Mycol.">
        <title>101 Dothideomycetes genomes: a test case for predicting lifestyles and emergence of pathogens.</title>
        <authorList>
            <person name="Haridas S."/>
            <person name="Albert R."/>
            <person name="Binder M."/>
            <person name="Bloem J."/>
            <person name="Labutti K."/>
            <person name="Salamov A."/>
            <person name="Andreopoulos B."/>
            <person name="Baker S."/>
            <person name="Barry K."/>
            <person name="Bills G."/>
            <person name="Bluhm B."/>
            <person name="Cannon C."/>
            <person name="Castanera R."/>
            <person name="Culley D."/>
            <person name="Daum C."/>
            <person name="Ezra D."/>
            <person name="Gonzalez J."/>
            <person name="Henrissat B."/>
            <person name="Kuo A."/>
            <person name="Liang C."/>
            <person name="Lipzen A."/>
            <person name="Lutzoni F."/>
            <person name="Magnuson J."/>
            <person name="Mondo S."/>
            <person name="Nolan M."/>
            <person name="Ohm R."/>
            <person name="Pangilinan J."/>
            <person name="Park H.-J."/>
            <person name="Ramirez L."/>
            <person name="Alfaro M."/>
            <person name="Sun H."/>
            <person name="Tritt A."/>
            <person name="Yoshinaga Y."/>
            <person name="Zwiers L.-H."/>
            <person name="Turgeon B."/>
            <person name="Goodwin S."/>
            <person name="Spatafora J."/>
            <person name="Crous P."/>
            <person name="Grigoriev I."/>
        </authorList>
    </citation>
    <scope>NUCLEOTIDE SEQUENCE</scope>
    <source>
        <strain evidence="2">CBS 279.74</strain>
    </source>
</reference>
<sequence length="203" mass="22748">MSAPQEQNAVQPVQAAPGDREASTQVSPVTKAHASSKTLHAQRLELHNTLLANREKRLREEAPPTPDTDELNKLPPPRGGVPSVELNNSPPPRHQRQLEGVATTIPTRRPEIKTIPTFKGKSVESQITPPYEDRHLQMHLYSRLLPALRTAIANYHKFLHTRQDLVYRASTLEEDLRRSSALPLLQPRDTSNAQNQGSKSKSY</sequence>
<proteinExistence type="predicted"/>
<feature type="region of interest" description="Disordered" evidence="1">
    <location>
        <begin position="1"/>
        <end position="99"/>
    </location>
</feature>
<dbReference type="EMBL" id="MU005815">
    <property type="protein sequence ID" value="KAF2702533.1"/>
    <property type="molecule type" value="Genomic_DNA"/>
</dbReference>
<feature type="compositionally biased region" description="Polar residues" evidence="1">
    <location>
        <begin position="188"/>
        <end position="203"/>
    </location>
</feature>
<keyword evidence="3" id="KW-1185">Reference proteome</keyword>